<dbReference type="Pfam" id="PF06259">
    <property type="entry name" value="Abhydrolase_8"/>
    <property type="match status" value="1"/>
</dbReference>
<dbReference type="AlphaFoldDB" id="A0A5C5BCF9"/>
<accession>A0A5C5BCF9</accession>
<comment type="caution">
    <text evidence="2">The sequence shown here is derived from an EMBL/GenBank/DDBJ whole genome shotgun (WGS) entry which is preliminary data.</text>
</comment>
<protein>
    <recommendedName>
        <fullName evidence="1">DUF1023 domain-containing protein</fullName>
    </recommendedName>
</protein>
<evidence type="ECO:0000259" key="1">
    <source>
        <dbReference type="Pfam" id="PF06259"/>
    </source>
</evidence>
<dbReference type="EMBL" id="VENP01000019">
    <property type="protein sequence ID" value="TNU74920.1"/>
    <property type="molecule type" value="Genomic_DNA"/>
</dbReference>
<evidence type="ECO:0000313" key="3">
    <source>
        <dbReference type="Proteomes" id="UP000313849"/>
    </source>
</evidence>
<dbReference type="InterPro" id="IPR029058">
    <property type="entry name" value="AB_hydrolase_fold"/>
</dbReference>
<dbReference type="SUPFAM" id="SSF53474">
    <property type="entry name" value="alpha/beta-Hydrolases"/>
    <property type="match status" value="1"/>
</dbReference>
<feature type="domain" description="DUF1023" evidence="1">
    <location>
        <begin position="319"/>
        <end position="484"/>
    </location>
</feature>
<dbReference type="RefSeq" id="WP_139986589.1">
    <property type="nucleotide sequence ID" value="NZ_VENP01000019.1"/>
</dbReference>
<dbReference type="Gene3D" id="3.40.50.1820">
    <property type="entry name" value="alpha/beta hydrolase"/>
    <property type="match status" value="1"/>
</dbReference>
<dbReference type="InterPro" id="IPR010427">
    <property type="entry name" value="DUF1023"/>
</dbReference>
<keyword evidence="3" id="KW-1185">Reference proteome</keyword>
<gene>
    <name evidence="2" type="ORF">FH969_06865</name>
</gene>
<organism evidence="2 3">
    <name type="scientific">Miniimonas arenae</name>
    <dbReference type="NCBI Taxonomy" id="676201"/>
    <lineage>
        <taxon>Bacteria</taxon>
        <taxon>Bacillati</taxon>
        <taxon>Actinomycetota</taxon>
        <taxon>Actinomycetes</taxon>
        <taxon>Micrococcales</taxon>
        <taxon>Beutenbergiaceae</taxon>
        <taxon>Miniimonas</taxon>
    </lineage>
</organism>
<name>A0A5C5BCF9_9MICO</name>
<sequence length="596" mass="62621">MTVIDLPPTLDLVPVVTGDPEGVDDIARSLRDASAVFDDLDSTASANVAPSGWEGEAAECYGARVREVAADAGTTSLTLRAAALAFDTYADELTSIRTERERLVDDRYAYRAALVDLRQDIEATGGHTPATQEQIAEFQSRASDLRTWYATHVADVEAMLTRVTANDEALRAVLTSYATMADARVNTAGGDPADALMQRPGAPGTGGTAEDTAAWWNGLTEAEQAAVIAAYPEVIGAADGLPTVARDEANRLMLDNDLTALGQAEANGTITFEQQRILDNARAAQRGLDEAASTVDPITGETLPAFLHLYQPDAFDYDGRVAIAVGNPDTADNVTTLVPGMTTTAQDAAGYAEDAGNMVQSARLSGAGSTAAIAWIGYDAPSDWDTGSVLFEGKATEGGELLANHVAGLQAARGDNPPHMTVVGHSYGSTTMAHAATDHGMGSIVDDLVFLGSPGAGNAEHASNLGPAQVWAGNASRDPVARLADDGWVNGGTFFGAGMGRDVAEDTFGAIRFQAEDVDRNAWQDDGFITSMHSHSSYWEPGSESLYNLGLIVGGNDAAVVQAGHTYDPWYARVQDPEYDRTPNTYPDRVAAEGDG</sequence>
<dbReference type="Proteomes" id="UP000313849">
    <property type="component" value="Unassembled WGS sequence"/>
</dbReference>
<reference evidence="2 3" key="1">
    <citation type="submission" date="2019-06" db="EMBL/GenBank/DDBJ databases">
        <title>Draft genome sequence of Miniimonas arenae KCTC 19750T isolated from sea sand.</title>
        <authorList>
            <person name="Park S.-J."/>
        </authorList>
    </citation>
    <scope>NUCLEOTIDE SEQUENCE [LARGE SCALE GENOMIC DNA]</scope>
    <source>
        <strain evidence="2 3">KCTC 19750</strain>
    </source>
</reference>
<evidence type="ECO:0000313" key="2">
    <source>
        <dbReference type="EMBL" id="TNU74920.1"/>
    </source>
</evidence>
<dbReference type="OrthoDB" id="3259161at2"/>
<proteinExistence type="predicted"/>